<dbReference type="Proteomes" id="UP000823485">
    <property type="component" value="Unassembled WGS sequence"/>
</dbReference>
<proteinExistence type="predicted"/>
<gene>
    <name evidence="1" type="ORF">JOC94_002150</name>
</gene>
<protein>
    <submittedName>
        <fullName evidence="1">Uncharacterized protein</fullName>
    </submittedName>
</protein>
<organism evidence="1 2">
    <name type="scientific">Siminovitchia thermophila</name>
    <dbReference type="NCBI Taxonomy" id="1245522"/>
    <lineage>
        <taxon>Bacteria</taxon>
        <taxon>Bacillati</taxon>
        <taxon>Bacillota</taxon>
        <taxon>Bacilli</taxon>
        <taxon>Bacillales</taxon>
        <taxon>Bacillaceae</taxon>
        <taxon>Siminovitchia</taxon>
    </lineage>
</organism>
<evidence type="ECO:0000313" key="1">
    <source>
        <dbReference type="EMBL" id="MBM7715178.1"/>
    </source>
</evidence>
<sequence>MFAWGPQQSLRSILYKLTFLFLIKMVLCQMLEWGEIESHFTQHDFQFFYTYVKEVFLLFPLGSS</sequence>
<reference evidence="1 2" key="1">
    <citation type="submission" date="2021-01" db="EMBL/GenBank/DDBJ databases">
        <title>Genomic Encyclopedia of Type Strains, Phase IV (KMG-IV): sequencing the most valuable type-strain genomes for metagenomic binning, comparative biology and taxonomic classification.</title>
        <authorList>
            <person name="Goeker M."/>
        </authorList>
    </citation>
    <scope>NUCLEOTIDE SEQUENCE [LARGE SCALE GENOMIC DNA]</scope>
    <source>
        <strain evidence="1 2">DSM 105453</strain>
    </source>
</reference>
<keyword evidence="2" id="KW-1185">Reference proteome</keyword>
<name>A0ABS2R6D7_9BACI</name>
<evidence type="ECO:0000313" key="2">
    <source>
        <dbReference type="Proteomes" id="UP000823485"/>
    </source>
</evidence>
<dbReference type="EMBL" id="JAFBFH010000012">
    <property type="protein sequence ID" value="MBM7715178.1"/>
    <property type="molecule type" value="Genomic_DNA"/>
</dbReference>
<comment type="caution">
    <text evidence="1">The sequence shown here is derived from an EMBL/GenBank/DDBJ whole genome shotgun (WGS) entry which is preliminary data.</text>
</comment>
<accession>A0ABS2R6D7</accession>